<accession>A0A381QRE2</accession>
<protein>
    <recommendedName>
        <fullName evidence="10">YicC family protein</fullName>
    </recommendedName>
</protein>
<dbReference type="PANTHER" id="PTHR30636">
    <property type="entry name" value="UPF0701 PROTEIN YICC"/>
    <property type="match status" value="1"/>
</dbReference>
<comment type="similarity">
    <text evidence="5">Belongs to the YicC/YloC family.</text>
</comment>
<evidence type="ECO:0000259" key="8">
    <source>
        <dbReference type="Pfam" id="PF08340"/>
    </source>
</evidence>
<sequence length="287" mass="32920">MIKSMTGYGRSTVNNGSGQISVTVRAVNSRYFDLKIRGFDLDPALDLDIRNRTQEILKRGSIQLIFEMNQDNGTEGLLQLNKSRYEAIESLLQTIQVEYGRHIELSEIVSLRDLFSENDQGKIQPKNILKGLNDALGQADEMRSTEGKTIQKSMEDQLKSFCEKIDKLEQQVKKAGKLRKEKYQKKISDLLETVPVDETRLAQEIAILSEKADITEEILRCRSHMEQYLSFLQEVEPVGKRLNFLLQETHREINTIGAKNSDMTLMNLVIELKNDTEKLREQAQNIL</sequence>
<dbReference type="PANTHER" id="PTHR30636:SF3">
    <property type="entry name" value="UPF0701 PROTEIN YICC"/>
    <property type="match status" value="1"/>
</dbReference>
<dbReference type="EMBL" id="UINC01001426">
    <property type="protein sequence ID" value="SUZ80407.1"/>
    <property type="molecule type" value="Genomic_DNA"/>
</dbReference>
<feature type="domain" description="Endoribonuclease YicC-like C-terminal" evidence="8">
    <location>
        <begin position="170"/>
        <end position="286"/>
    </location>
</feature>
<feature type="coiled-coil region" evidence="6">
    <location>
        <begin position="151"/>
        <end position="185"/>
    </location>
</feature>
<evidence type="ECO:0000256" key="4">
    <source>
        <dbReference type="ARBA" id="ARBA00022801"/>
    </source>
</evidence>
<proteinExistence type="inferred from homology"/>
<evidence type="ECO:0008006" key="10">
    <source>
        <dbReference type="Google" id="ProtNLM"/>
    </source>
</evidence>
<evidence type="ECO:0000313" key="9">
    <source>
        <dbReference type="EMBL" id="SUZ80407.1"/>
    </source>
</evidence>
<keyword evidence="6" id="KW-0175">Coiled coil</keyword>
<evidence type="ECO:0000259" key="7">
    <source>
        <dbReference type="Pfam" id="PF03755"/>
    </source>
</evidence>
<evidence type="ECO:0000256" key="1">
    <source>
        <dbReference type="ARBA" id="ARBA00001968"/>
    </source>
</evidence>
<dbReference type="GO" id="GO:0016787">
    <property type="term" value="F:hydrolase activity"/>
    <property type="evidence" value="ECO:0007669"/>
    <property type="project" value="UniProtKB-KW"/>
</dbReference>
<dbReference type="InterPro" id="IPR013527">
    <property type="entry name" value="YicC-like_N"/>
</dbReference>
<dbReference type="InterPro" id="IPR013551">
    <property type="entry name" value="YicC-like_C"/>
</dbReference>
<dbReference type="NCBIfam" id="TIGR00255">
    <property type="entry name" value="YicC/YloC family endoribonuclease"/>
    <property type="match status" value="1"/>
</dbReference>
<keyword evidence="3" id="KW-0255">Endonuclease</keyword>
<feature type="domain" description="Endoribonuclease YicC-like N-terminal" evidence="7">
    <location>
        <begin position="2"/>
        <end position="151"/>
    </location>
</feature>
<evidence type="ECO:0000256" key="3">
    <source>
        <dbReference type="ARBA" id="ARBA00022759"/>
    </source>
</evidence>
<comment type="cofactor">
    <cofactor evidence="1">
        <name>a divalent metal cation</name>
        <dbReference type="ChEBI" id="CHEBI:60240"/>
    </cofactor>
</comment>
<reference evidence="9" key="1">
    <citation type="submission" date="2018-05" db="EMBL/GenBank/DDBJ databases">
        <authorList>
            <person name="Lanie J.A."/>
            <person name="Ng W.-L."/>
            <person name="Kazmierczak K.M."/>
            <person name="Andrzejewski T.M."/>
            <person name="Davidsen T.M."/>
            <person name="Wayne K.J."/>
            <person name="Tettelin H."/>
            <person name="Glass J.I."/>
            <person name="Rusch D."/>
            <person name="Podicherti R."/>
            <person name="Tsui H.-C.T."/>
            <person name="Winkler M.E."/>
        </authorList>
    </citation>
    <scope>NUCLEOTIDE SEQUENCE</scope>
</reference>
<dbReference type="GO" id="GO:0004521">
    <property type="term" value="F:RNA endonuclease activity"/>
    <property type="evidence" value="ECO:0007669"/>
    <property type="project" value="InterPro"/>
</dbReference>
<evidence type="ECO:0000256" key="6">
    <source>
        <dbReference type="SAM" id="Coils"/>
    </source>
</evidence>
<organism evidence="9">
    <name type="scientific">marine metagenome</name>
    <dbReference type="NCBI Taxonomy" id="408172"/>
    <lineage>
        <taxon>unclassified sequences</taxon>
        <taxon>metagenomes</taxon>
        <taxon>ecological metagenomes</taxon>
    </lineage>
</organism>
<name>A0A381QRE2_9ZZZZ</name>
<dbReference type="InterPro" id="IPR005229">
    <property type="entry name" value="YicC/YloC-like"/>
</dbReference>
<evidence type="ECO:0000256" key="2">
    <source>
        <dbReference type="ARBA" id="ARBA00022722"/>
    </source>
</evidence>
<keyword evidence="4" id="KW-0378">Hydrolase</keyword>
<dbReference type="Pfam" id="PF03755">
    <property type="entry name" value="YicC-like_N"/>
    <property type="match status" value="1"/>
</dbReference>
<dbReference type="Pfam" id="PF08340">
    <property type="entry name" value="YicC-like_C"/>
    <property type="match status" value="1"/>
</dbReference>
<gene>
    <name evidence="9" type="ORF">METZ01_LOCUS33261</name>
</gene>
<evidence type="ECO:0000256" key="5">
    <source>
        <dbReference type="ARBA" id="ARBA00035648"/>
    </source>
</evidence>
<keyword evidence="2" id="KW-0540">Nuclease</keyword>
<dbReference type="AlphaFoldDB" id="A0A381QRE2"/>